<proteinExistence type="predicted"/>
<dbReference type="RefSeq" id="WP_244562853.1">
    <property type="nucleotide sequence ID" value="NZ_LT840184.1"/>
</dbReference>
<dbReference type="EMBL" id="LT840184">
    <property type="protein sequence ID" value="SMF91253.1"/>
    <property type="molecule type" value="Genomic_DNA"/>
</dbReference>
<accession>A0A1X7HR52</accession>
<dbReference type="Proteomes" id="UP000192940">
    <property type="component" value="Chromosome I"/>
</dbReference>
<keyword evidence="2" id="KW-1185">Reference proteome</keyword>
<sequence length="64" mass="7278">MNRFMKPLTSDIHFYTAKMNQTAIVVFIADELIGSGRIEDITENCVVVGGERYPRESCTFEYAV</sequence>
<organism evidence="1 2">
    <name type="scientific">Paenibacillus uliginis N3/975</name>
    <dbReference type="NCBI Taxonomy" id="1313296"/>
    <lineage>
        <taxon>Bacteria</taxon>
        <taxon>Bacillati</taxon>
        <taxon>Bacillota</taxon>
        <taxon>Bacilli</taxon>
        <taxon>Bacillales</taxon>
        <taxon>Paenibacillaceae</taxon>
        <taxon>Paenibacillus</taxon>
    </lineage>
</organism>
<dbReference type="STRING" id="1313296.SAMN05661091_5391"/>
<dbReference type="AlphaFoldDB" id="A0A1X7HR52"/>
<name>A0A1X7HR52_9BACL</name>
<protein>
    <submittedName>
        <fullName evidence="1">Uncharacterized protein</fullName>
    </submittedName>
</protein>
<gene>
    <name evidence="1" type="ORF">SAMN05661091_5391</name>
</gene>
<evidence type="ECO:0000313" key="1">
    <source>
        <dbReference type="EMBL" id="SMF91253.1"/>
    </source>
</evidence>
<evidence type="ECO:0000313" key="2">
    <source>
        <dbReference type="Proteomes" id="UP000192940"/>
    </source>
</evidence>
<reference evidence="1 2" key="1">
    <citation type="submission" date="2017-04" db="EMBL/GenBank/DDBJ databases">
        <authorList>
            <person name="Afonso C.L."/>
            <person name="Miller P.J."/>
            <person name="Scott M.A."/>
            <person name="Spackman E."/>
            <person name="Goraichik I."/>
            <person name="Dimitrov K.M."/>
            <person name="Suarez D.L."/>
            <person name="Swayne D.E."/>
        </authorList>
    </citation>
    <scope>NUCLEOTIDE SEQUENCE [LARGE SCALE GENOMIC DNA]</scope>
    <source>
        <strain evidence="1 2">N3/975</strain>
    </source>
</reference>